<protein>
    <submittedName>
        <fullName evidence="1">Uncharacterized protein</fullName>
    </submittedName>
</protein>
<sequence>MSSLTPALQDIQYPSAHNSEIPPHNPPSTQWRILEGCEENGEIIWIRAEDLIAPVPKMLLLINSTAMEMINNVSGLAGEEGSKAMPMHWPSIRSAELQIFLGWLIMHKEPTTFEGFWALLKVAHLLQVTTAYPICIKGFKALKLDPFQQLSISYKWPIWHWARGDLRYIIIHIPLHKITLEQALAIGFTTYTIIVRAKATIMDFRLRAVAVAPELDSIGPTHHCTVDQHKACRNSWHKLWTRDVREKLLHPDFPIEFDSHAILEFVGGCHAYGDLNPGCKEAWISAVRQGGKLDIADRVVTSAIDAIFDSYRRQHMDRLDWEQFDHV</sequence>
<reference evidence="1 2" key="1">
    <citation type="submission" date="2024-01" db="EMBL/GenBank/DDBJ databases">
        <title>A draft genome for a cacao thread blight-causing isolate of Paramarasmius palmivorus.</title>
        <authorList>
            <person name="Baruah I.K."/>
            <person name="Bukari Y."/>
            <person name="Amoako-Attah I."/>
            <person name="Meinhardt L.W."/>
            <person name="Bailey B.A."/>
            <person name="Cohen S.P."/>
        </authorList>
    </citation>
    <scope>NUCLEOTIDE SEQUENCE [LARGE SCALE GENOMIC DNA]</scope>
    <source>
        <strain evidence="1 2">GH-12</strain>
    </source>
</reference>
<organism evidence="1 2">
    <name type="scientific">Paramarasmius palmivorus</name>
    <dbReference type="NCBI Taxonomy" id="297713"/>
    <lineage>
        <taxon>Eukaryota</taxon>
        <taxon>Fungi</taxon>
        <taxon>Dikarya</taxon>
        <taxon>Basidiomycota</taxon>
        <taxon>Agaricomycotina</taxon>
        <taxon>Agaricomycetes</taxon>
        <taxon>Agaricomycetidae</taxon>
        <taxon>Agaricales</taxon>
        <taxon>Marasmiineae</taxon>
        <taxon>Marasmiaceae</taxon>
        <taxon>Paramarasmius</taxon>
    </lineage>
</organism>
<comment type="caution">
    <text evidence="1">The sequence shown here is derived from an EMBL/GenBank/DDBJ whole genome shotgun (WGS) entry which is preliminary data.</text>
</comment>
<dbReference type="EMBL" id="JAYKXP010000118">
    <property type="protein sequence ID" value="KAK7024647.1"/>
    <property type="molecule type" value="Genomic_DNA"/>
</dbReference>
<evidence type="ECO:0000313" key="2">
    <source>
        <dbReference type="Proteomes" id="UP001383192"/>
    </source>
</evidence>
<evidence type="ECO:0000313" key="1">
    <source>
        <dbReference type="EMBL" id="KAK7024647.1"/>
    </source>
</evidence>
<gene>
    <name evidence="1" type="ORF">VNI00_016151</name>
</gene>
<dbReference type="AlphaFoldDB" id="A0AAW0BH16"/>
<keyword evidence="2" id="KW-1185">Reference proteome</keyword>
<proteinExistence type="predicted"/>
<accession>A0AAW0BH16</accession>
<dbReference type="Proteomes" id="UP001383192">
    <property type="component" value="Unassembled WGS sequence"/>
</dbReference>
<name>A0AAW0BH16_9AGAR</name>